<sequence>MAERLEKLEKKVEAIDSTLSRLNESMVRLDSKIDLQGAKLTSALELQSAKLTAALELQTQKLTSSLEKQSLGFDGKLKDQRIAITAWVLGLPSVIYGLYRIVELIAAHNPS</sequence>
<dbReference type="Proteomes" id="UP000192380">
    <property type="component" value="Chromosome"/>
</dbReference>
<evidence type="ECO:0000313" key="2">
    <source>
        <dbReference type="Proteomes" id="UP000192380"/>
    </source>
</evidence>
<accession>A0ABN4Z440</accession>
<evidence type="ECO:0008006" key="3">
    <source>
        <dbReference type="Google" id="ProtNLM"/>
    </source>
</evidence>
<proteinExistence type="predicted"/>
<dbReference type="EMBL" id="CP017581">
    <property type="protein sequence ID" value="ARF49686.1"/>
    <property type="molecule type" value="Genomic_DNA"/>
</dbReference>
<protein>
    <recommendedName>
        <fullName evidence="3">DUF1640 domain-containing protein</fullName>
    </recommendedName>
</protein>
<organism evidence="1 2">
    <name type="scientific">Pantoea stewartii subsp. stewartii DC283</name>
    <dbReference type="NCBI Taxonomy" id="660596"/>
    <lineage>
        <taxon>Bacteria</taxon>
        <taxon>Pseudomonadati</taxon>
        <taxon>Pseudomonadota</taxon>
        <taxon>Gammaproteobacteria</taxon>
        <taxon>Enterobacterales</taxon>
        <taxon>Erwiniaceae</taxon>
        <taxon>Pantoea</taxon>
    </lineage>
</organism>
<keyword evidence="2" id="KW-1185">Reference proteome</keyword>
<gene>
    <name evidence="1" type="ORF">DSJ_10265</name>
</gene>
<evidence type="ECO:0000313" key="1">
    <source>
        <dbReference type="EMBL" id="ARF49686.1"/>
    </source>
</evidence>
<reference evidence="1 2" key="1">
    <citation type="submission" date="2016-10" db="EMBL/GenBank/DDBJ databases">
        <title>Complete Genome Assembly of Pantoea stewartii subsp. stewartii DC283, a Corn Pathogen.</title>
        <authorList>
            <person name="Duong D.A."/>
            <person name="Stevens A.M."/>
            <person name="Jensen R.V."/>
        </authorList>
    </citation>
    <scope>NUCLEOTIDE SEQUENCE [LARGE SCALE GENOMIC DNA]</scope>
    <source>
        <strain evidence="1 2">DC283</strain>
    </source>
</reference>
<name>A0ABN4Z440_PANSE</name>